<dbReference type="NCBIfam" id="TIGR02539">
    <property type="entry name" value="SepCysS"/>
    <property type="match status" value="1"/>
</dbReference>
<dbReference type="GO" id="GO:0043766">
    <property type="term" value="F:Sep-tRNA:Cys-tRNA synthase activity"/>
    <property type="evidence" value="ECO:0007669"/>
    <property type="project" value="UniProtKB-UniRule"/>
</dbReference>
<comment type="function">
    <text evidence="4">Converts O-phospho-L-seryl-tRNA(Cys) (Sep-tRNA(Cys)) to L-cysteinyl-tRNA(Cys) (Cys-tRNA(Cys)).</text>
</comment>
<dbReference type="InterPro" id="IPR015422">
    <property type="entry name" value="PyrdxlP-dep_Trfase_small"/>
</dbReference>
<feature type="modified residue" description="N6-(pyridoxal phosphate)lysine" evidence="4">
    <location>
        <position position="216"/>
    </location>
</feature>
<comment type="subunit">
    <text evidence="4">Homodimer. Interacts with SepRS.</text>
</comment>
<dbReference type="PANTHER" id="PTHR43586">
    <property type="entry name" value="CYSTEINE DESULFURASE"/>
    <property type="match status" value="1"/>
</dbReference>
<dbReference type="KEGG" id="mema:MMAB1_1094"/>
<dbReference type="HAMAP" id="MF_01675">
    <property type="entry name" value="Sep_Cys_tRNA_synth"/>
    <property type="match status" value="1"/>
</dbReference>
<proteinExistence type="inferred from homology"/>
<dbReference type="OrthoDB" id="5817at2157"/>
<dbReference type="Proteomes" id="UP000737555">
    <property type="component" value="Unassembled WGS sequence"/>
</dbReference>
<keyword evidence="2 4" id="KW-0663">Pyridoxal phosphate</keyword>
<reference evidence="7" key="2">
    <citation type="submission" date="2020-05" db="EMBL/GenBank/DDBJ databases">
        <title>The first insight into the ecology of ammonia-tolerant syntrophic propionate oxidizing bacteria.</title>
        <authorList>
            <person name="Singh A."/>
            <person name="Schnurer A."/>
            <person name="Westerholm M."/>
        </authorList>
    </citation>
    <scope>NUCLEOTIDE SEQUENCE</scope>
    <source>
        <strain evidence="7">MAG54</strain>
    </source>
</reference>
<evidence type="ECO:0000256" key="3">
    <source>
        <dbReference type="ARBA" id="ARBA00022917"/>
    </source>
</evidence>
<dbReference type="InterPro" id="IPR000192">
    <property type="entry name" value="Aminotrans_V_dom"/>
</dbReference>
<reference evidence="6 8" key="1">
    <citation type="submission" date="2016-01" db="EMBL/GenBank/DDBJ databases">
        <authorList>
            <person name="Manzoor S."/>
        </authorList>
    </citation>
    <scope>NUCLEOTIDE SEQUENCE [LARGE SCALE GENOMIC DNA]</scope>
    <source>
        <strain evidence="6">Methanoculleus sp MAB1</strain>
    </source>
</reference>
<sequence length="392" mass="42837">MKCGVDIDARDVEEMYINIDPIQAGGRLTADAMKAAIAFGDGYSVCDNCRSPFRLDYIQNPPIAQFHADLAAWLNMDTVRVVPGARRGFQAVASTYVEKGDPVIVTSLAHYTEFMAVEAAGGIPQEIPKDAKNHITPDAAAEKIEAVIRKFSRTPPLLFVDHVDYQYGNVHDVAGITKVAHQYDIPVLVNGAYSVGIMPVDGKALGADFVVGSGHKSMAAPAPSGLLATTNEHAERVFRTTKAKGDVTGRTFGMKEVEMMGCTLMGVTVVGMMASFPHVRERVQNWETEVAHSQEVTDALLSIEGTKVLSDYPRRHTLTRIDTRGSFDTVAQQHKKRGYFLSSELKKRGITGVIPGSTRVWKFNTFGLTAKQIRHVGESFVEIARENGLNIL</sequence>
<dbReference type="EMBL" id="LT158599">
    <property type="protein sequence ID" value="CVK32307.1"/>
    <property type="molecule type" value="Genomic_DNA"/>
</dbReference>
<feature type="binding site" evidence="4">
    <location>
        <begin position="213"/>
        <end position="215"/>
    </location>
    <ligand>
        <name>pyridoxal 5'-phosphate</name>
        <dbReference type="ChEBI" id="CHEBI:597326"/>
    </ligand>
</feature>
<dbReference type="EMBL" id="JABMJE010000004">
    <property type="protein sequence ID" value="NQS77205.1"/>
    <property type="molecule type" value="Genomic_DNA"/>
</dbReference>
<evidence type="ECO:0000259" key="5">
    <source>
        <dbReference type="Pfam" id="PF00266"/>
    </source>
</evidence>
<dbReference type="Pfam" id="PF00266">
    <property type="entry name" value="Aminotran_5"/>
    <property type="match status" value="1"/>
</dbReference>
<dbReference type="SUPFAM" id="SSF53383">
    <property type="entry name" value="PLP-dependent transferases"/>
    <property type="match status" value="1"/>
</dbReference>
<evidence type="ECO:0000256" key="4">
    <source>
        <dbReference type="HAMAP-Rule" id="MF_01675"/>
    </source>
</evidence>
<evidence type="ECO:0000256" key="1">
    <source>
        <dbReference type="ARBA" id="ARBA00022679"/>
    </source>
</evidence>
<feature type="domain" description="Aminotransferase class V" evidence="5">
    <location>
        <begin position="65"/>
        <end position="322"/>
    </location>
</feature>
<dbReference type="InterPro" id="IPR015421">
    <property type="entry name" value="PyrdxlP-dep_Trfase_major"/>
</dbReference>
<name>A0A0X3BJL0_9EURY</name>
<dbReference type="NCBIfam" id="NF006810">
    <property type="entry name" value="PRK09331.1"/>
    <property type="match status" value="1"/>
</dbReference>
<keyword evidence="3 4" id="KW-0648">Protein biosynthesis</keyword>
<dbReference type="AlphaFoldDB" id="A0A0X3BJL0"/>
<dbReference type="GO" id="GO:0006412">
    <property type="term" value="P:translation"/>
    <property type="evidence" value="ECO:0007669"/>
    <property type="project" value="UniProtKB-KW"/>
</dbReference>
<evidence type="ECO:0000313" key="7">
    <source>
        <dbReference type="EMBL" id="NQS77205.1"/>
    </source>
</evidence>
<accession>A0A0X3BJL0</accession>
<dbReference type="RefSeq" id="WP_062262595.1">
    <property type="nucleotide sequence ID" value="NZ_JAHAVR010000003.1"/>
</dbReference>
<comment type="catalytic activity">
    <reaction evidence="4">
        <text>O-phospho-L-seryl-tRNA(Cys) + hydrogen sulfide + H(+) = L-cysteinyl-tRNA(Cys) + phosphate</text>
        <dbReference type="Rhea" id="RHEA:25686"/>
        <dbReference type="Rhea" id="RHEA-COMP:9679"/>
        <dbReference type="Rhea" id="RHEA-COMP:9719"/>
        <dbReference type="ChEBI" id="CHEBI:15378"/>
        <dbReference type="ChEBI" id="CHEBI:29919"/>
        <dbReference type="ChEBI" id="CHEBI:43474"/>
        <dbReference type="ChEBI" id="CHEBI:78517"/>
        <dbReference type="ChEBI" id="CHEBI:78551"/>
        <dbReference type="EC" id="2.5.1.73"/>
    </reaction>
</comment>
<dbReference type="GeneID" id="27137036"/>
<protein>
    <recommendedName>
        <fullName evidence="4">O-phospho-L-seryl-tRNA:Cys-tRNA synthase</fullName>
        <ecNumber evidence="4">2.5.1.73</ecNumber>
    </recommendedName>
    <alternativeName>
        <fullName evidence="4">Sep-tRNA:Cys-tRNA synthase</fullName>
        <shortName evidence="4">SepCysS</shortName>
    </alternativeName>
</protein>
<dbReference type="Proteomes" id="UP000069850">
    <property type="component" value="Chromosome 1"/>
</dbReference>
<dbReference type="InterPro" id="IPR013375">
    <property type="entry name" value="Sep_Cys-tRNA_synth_arc"/>
</dbReference>
<evidence type="ECO:0000313" key="6">
    <source>
        <dbReference type="EMBL" id="CVK32307.1"/>
    </source>
</evidence>
<dbReference type="EC" id="2.5.1.73" evidence="4"/>
<dbReference type="Gene3D" id="3.90.1150.10">
    <property type="entry name" value="Aspartate Aminotransferase, domain 1"/>
    <property type="match status" value="1"/>
</dbReference>
<comment type="cofactor">
    <cofactor evidence="4">
        <name>pyridoxal 5'-phosphate</name>
        <dbReference type="ChEBI" id="CHEBI:597326"/>
    </cofactor>
</comment>
<dbReference type="Gene3D" id="3.40.640.10">
    <property type="entry name" value="Type I PLP-dependent aspartate aminotransferase-like (Major domain)"/>
    <property type="match status" value="1"/>
</dbReference>
<gene>
    <name evidence="7" type="primary">pscS</name>
    <name evidence="7" type="ORF">HQQ74_00580</name>
    <name evidence="6" type="ORF">MMAB1_1094</name>
</gene>
<organism evidence="6 8">
    <name type="scientific">Methanoculleus bourgensis</name>
    <dbReference type="NCBI Taxonomy" id="83986"/>
    <lineage>
        <taxon>Archaea</taxon>
        <taxon>Methanobacteriati</taxon>
        <taxon>Methanobacteriota</taxon>
        <taxon>Stenosarchaea group</taxon>
        <taxon>Methanomicrobia</taxon>
        <taxon>Methanomicrobiales</taxon>
        <taxon>Methanomicrobiaceae</taxon>
        <taxon>Methanoculleus</taxon>
    </lineage>
</organism>
<dbReference type="InterPro" id="IPR015424">
    <property type="entry name" value="PyrdxlP-dep_Trfase"/>
</dbReference>
<comment type="similarity">
    <text evidence="4">Belongs to the SepCysS family.</text>
</comment>
<evidence type="ECO:0000256" key="2">
    <source>
        <dbReference type="ARBA" id="ARBA00022898"/>
    </source>
</evidence>
<keyword evidence="1 4" id="KW-0808">Transferase</keyword>
<dbReference type="PANTHER" id="PTHR43586:SF3">
    <property type="entry name" value="O-PHOSPHO-L-SERYL-TRNA:CYS-TRNA SYNTHASE"/>
    <property type="match status" value="1"/>
</dbReference>
<feature type="binding site" evidence="4">
    <location>
        <begin position="85"/>
        <end position="86"/>
    </location>
    <ligand>
        <name>pyridoxal 5'-phosphate</name>
        <dbReference type="ChEBI" id="CHEBI:597326"/>
    </ligand>
</feature>
<feature type="binding site" evidence="4">
    <location>
        <position position="190"/>
    </location>
    <ligand>
        <name>pyridoxal 5'-phosphate</name>
        <dbReference type="ChEBI" id="CHEBI:597326"/>
    </ligand>
</feature>
<evidence type="ECO:0000313" key="8">
    <source>
        <dbReference type="Proteomes" id="UP000069850"/>
    </source>
</evidence>